<dbReference type="KEGG" id="fmr:Fuma_06287"/>
<name>A0A1P8WRD8_9PLAN</name>
<gene>
    <name evidence="1" type="ORF">Fuma_06287</name>
</gene>
<evidence type="ECO:0000313" key="1">
    <source>
        <dbReference type="EMBL" id="APZ96615.1"/>
    </source>
</evidence>
<dbReference type="Proteomes" id="UP000187735">
    <property type="component" value="Chromosome"/>
</dbReference>
<dbReference type="AlphaFoldDB" id="A0A1P8WRD8"/>
<dbReference type="STRING" id="1891926.Fuma_06287"/>
<proteinExistence type="predicted"/>
<organism evidence="1 2">
    <name type="scientific">Fuerstiella marisgermanici</name>
    <dbReference type="NCBI Taxonomy" id="1891926"/>
    <lineage>
        <taxon>Bacteria</taxon>
        <taxon>Pseudomonadati</taxon>
        <taxon>Planctomycetota</taxon>
        <taxon>Planctomycetia</taxon>
        <taxon>Planctomycetales</taxon>
        <taxon>Planctomycetaceae</taxon>
        <taxon>Fuerstiella</taxon>
    </lineage>
</organism>
<keyword evidence="2" id="KW-1185">Reference proteome</keyword>
<reference evidence="1 2" key="1">
    <citation type="journal article" date="2016" name="Front. Microbiol.">
        <title>Fuerstia marisgermanicae gen. nov., sp. nov., an Unusual Member of the Phylum Planctomycetes from the German Wadden Sea.</title>
        <authorList>
            <person name="Kohn T."/>
            <person name="Heuer A."/>
            <person name="Jogler M."/>
            <person name="Vollmers J."/>
            <person name="Boedeker C."/>
            <person name="Bunk B."/>
            <person name="Rast P."/>
            <person name="Borchert D."/>
            <person name="Glockner I."/>
            <person name="Freese H.M."/>
            <person name="Klenk H.P."/>
            <person name="Overmann J."/>
            <person name="Kaster A.K."/>
            <person name="Rohde M."/>
            <person name="Wiegand S."/>
            <person name="Jogler C."/>
        </authorList>
    </citation>
    <scope>NUCLEOTIDE SEQUENCE [LARGE SCALE GENOMIC DNA]</scope>
    <source>
        <strain evidence="1 2">NH11</strain>
    </source>
</reference>
<evidence type="ECO:0000313" key="2">
    <source>
        <dbReference type="Proteomes" id="UP000187735"/>
    </source>
</evidence>
<accession>A0A1P8WRD8</accession>
<sequence length="102" mass="11873">MSTIVPIRIRSRGSLQNADEIQANDRFTKRCFCGETNGNCVFIERSGIHKIILAEQHEEVVQTVTINILDIDFHRTLAERIDEEYVGEQDRRVINSRCIKIW</sequence>
<dbReference type="EMBL" id="CP017641">
    <property type="protein sequence ID" value="APZ96615.1"/>
    <property type="molecule type" value="Genomic_DNA"/>
</dbReference>
<protein>
    <submittedName>
        <fullName evidence="1">Uncharacterized protein</fullName>
    </submittedName>
</protein>